<sequence>MVVEKIKVMIIGNNDNRIYEIKSLLRTDRIAFVGFSKQDKIALEKAVGLKPNVILLQCDDDYRDAIDLAKKIYMKMPGCAVIFLCDYFDGSMIEEVMLAGVRKVLQLPIDVKILMENIEIAYNIEKSRLENADLTTANMQSRIITVFGAKGGIGKTTIAVNLAVLLAKMGKKVAIIDADLQFGDVNVYFDIDPKDTIAELSQGKDSGNIDAIKRIMALHFSGVSVVCAPKSPEYAEYVTATIVETMINTMRPYYDYVLVDTAPQFNDVTMAAIENANLVLLVAAPDISTLRNTKISLNILESLQQREKTEIIVNRLTKGMISIKDMQRVLGVQVKNTIALDFKIAANCHNKGLPIVLDSPKSEIGKDLVKLAKNVVSMIDDNV</sequence>
<dbReference type="SUPFAM" id="SSF52172">
    <property type="entry name" value="CheY-like"/>
    <property type="match status" value="1"/>
</dbReference>
<feature type="domain" description="Response regulatory" evidence="4">
    <location>
        <begin position="7"/>
        <end position="122"/>
    </location>
</feature>
<evidence type="ECO:0000256" key="1">
    <source>
        <dbReference type="ARBA" id="ARBA00018672"/>
    </source>
</evidence>
<dbReference type="SUPFAM" id="SSF52540">
    <property type="entry name" value="P-loop containing nucleoside triphosphate hydrolases"/>
    <property type="match status" value="1"/>
</dbReference>
<evidence type="ECO:0000259" key="4">
    <source>
        <dbReference type="PROSITE" id="PS50110"/>
    </source>
</evidence>
<dbReference type="InterPro" id="IPR050625">
    <property type="entry name" value="ParA/MinD_ATPase"/>
</dbReference>
<comment type="caution">
    <text evidence="5">The sequence shown here is derived from an EMBL/GenBank/DDBJ whole genome shotgun (WGS) entry which is preliminary data.</text>
</comment>
<gene>
    <name evidence="5" type="ORF">GH808_07865</name>
</gene>
<dbReference type="Proteomes" id="UP000603234">
    <property type="component" value="Unassembled WGS sequence"/>
</dbReference>
<dbReference type="InterPro" id="IPR025669">
    <property type="entry name" value="AAA_dom"/>
</dbReference>
<accession>A0ABR6WUW3</accession>
<protein>
    <recommendedName>
        <fullName evidence="1">Stage 0 sporulation protein A homolog</fullName>
    </recommendedName>
</protein>
<dbReference type="InterPro" id="IPR001789">
    <property type="entry name" value="Sig_transdc_resp-reg_receiver"/>
</dbReference>
<dbReference type="PANTHER" id="PTHR43384">
    <property type="entry name" value="SEPTUM SITE-DETERMINING PROTEIN MIND HOMOLOG, CHLOROPLASTIC-RELATED"/>
    <property type="match status" value="1"/>
</dbReference>
<dbReference type="PANTHER" id="PTHR43384:SF13">
    <property type="entry name" value="SLR0110 PROTEIN"/>
    <property type="match status" value="1"/>
</dbReference>
<name>A0ABR6WUW3_9FIRM</name>
<organism evidence="5 6">
    <name type="scientific">Acetobacterium fimetarium</name>
    <dbReference type="NCBI Taxonomy" id="52691"/>
    <lineage>
        <taxon>Bacteria</taxon>
        <taxon>Bacillati</taxon>
        <taxon>Bacillota</taxon>
        <taxon>Clostridia</taxon>
        <taxon>Eubacteriales</taxon>
        <taxon>Eubacteriaceae</taxon>
        <taxon>Acetobacterium</taxon>
    </lineage>
</organism>
<comment type="caution">
    <text evidence="3">Lacks conserved residue(s) required for the propagation of feature annotation.</text>
</comment>
<dbReference type="PROSITE" id="PS50110">
    <property type="entry name" value="RESPONSE_REGULATORY"/>
    <property type="match status" value="1"/>
</dbReference>
<dbReference type="Gene3D" id="3.40.50.300">
    <property type="entry name" value="P-loop containing nucleotide triphosphate hydrolases"/>
    <property type="match status" value="1"/>
</dbReference>
<dbReference type="InterPro" id="IPR027417">
    <property type="entry name" value="P-loop_NTPase"/>
</dbReference>
<dbReference type="Pfam" id="PF13614">
    <property type="entry name" value="AAA_31"/>
    <property type="match status" value="1"/>
</dbReference>
<evidence type="ECO:0000313" key="5">
    <source>
        <dbReference type="EMBL" id="MBC3804345.1"/>
    </source>
</evidence>
<evidence type="ECO:0000256" key="2">
    <source>
        <dbReference type="ARBA" id="ARBA00024867"/>
    </source>
</evidence>
<proteinExistence type="predicted"/>
<dbReference type="Gene3D" id="3.40.50.2300">
    <property type="match status" value="1"/>
</dbReference>
<reference evidence="5 6" key="1">
    <citation type="journal article" date="2020" name="mSystems">
        <title>Defining Genomic and Predicted Metabolic Features of the Acetobacterium Genus.</title>
        <authorList>
            <person name="Ross D.E."/>
            <person name="Marshall C.W."/>
            <person name="Gulliver D."/>
            <person name="May H.D."/>
            <person name="Norman R.S."/>
        </authorList>
    </citation>
    <scope>NUCLEOTIDE SEQUENCE [LARGE SCALE GENOMIC DNA]</scope>
    <source>
        <strain evidence="5 6">DSM 8238</strain>
    </source>
</reference>
<keyword evidence="6" id="KW-1185">Reference proteome</keyword>
<dbReference type="EMBL" id="WJBC01000009">
    <property type="protein sequence ID" value="MBC3804345.1"/>
    <property type="molecule type" value="Genomic_DNA"/>
</dbReference>
<dbReference type="InterPro" id="IPR011006">
    <property type="entry name" value="CheY-like_superfamily"/>
</dbReference>
<evidence type="ECO:0000313" key="6">
    <source>
        <dbReference type="Proteomes" id="UP000603234"/>
    </source>
</evidence>
<evidence type="ECO:0000256" key="3">
    <source>
        <dbReference type="PROSITE-ProRule" id="PRU00169"/>
    </source>
</evidence>
<comment type="function">
    <text evidence="2">May play the central regulatory role in sporulation. It may be an element of the effector pathway responsible for the activation of sporulation genes in response to nutritional stress. Spo0A may act in concert with spo0H (a sigma factor) to control the expression of some genes that are critical to the sporulation process.</text>
</comment>